<name>A0A845ARN1_9SPHN</name>
<feature type="region of interest" description="Disordered" evidence="1">
    <location>
        <begin position="1"/>
        <end position="29"/>
    </location>
</feature>
<evidence type="ECO:0000313" key="3">
    <source>
        <dbReference type="Proteomes" id="UP000446786"/>
    </source>
</evidence>
<evidence type="ECO:0000256" key="1">
    <source>
        <dbReference type="SAM" id="MobiDB-lite"/>
    </source>
</evidence>
<evidence type="ECO:0008006" key="4">
    <source>
        <dbReference type="Google" id="ProtNLM"/>
    </source>
</evidence>
<dbReference type="Proteomes" id="UP000446786">
    <property type="component" value="Unassembled WGS sequence"/>
</dbReference>
<dbReference type="Pfam" id="PF05019">
    <property type="entry name" value="Coq4"/>
    <property type="match status" value="1"/>
</dbReference>
<sequence length="280" mass="31361">MNQESSRTAQMHPIEAGRDGTIFRHPDRPVPKRNLGAALRHFQELLKDKEDTTHVFKIFEALPSRNFLPDAKRFSLSAQGESVRSTEPYLPPILDDHDALRDMPAGSVAQAYCDFMESEGLTAAGLVEEADRTWPDRPKYGDLVEWYAHRRRDTHDLLHVLTGYGRDALGEQCVLAFTHGQNGGFAHLFIAYLGAINVKKGIKSSAPVLRAVRQAHRAGQGAPRICEMPVRHLLKMPLSEARELLRVGEPTHYERCHQIWRARGVDPYDLLGNAGEVASA</sequence>
<dbReference type="OrthoDB" id="9775927at2"/>
<organism evidence="2 3">
    <name type="scientific">Parerythrobacter jejuensis</name>
    <dbReference type="NCBI Taxonomy" id="795812"/>
    <lineage>
        <taxon>Bacteria</taxon>
        <taxon>Pseudomonadati</taxon>
        <taxon>Pseudomonadota</taxon>
        <taxon>Alphaproteobacteria</taxon>
        <taxon>Sphingomonadales</taxon>
        <taxon>Erythrobacteraceae</taxon>
        <taxon>Parerythrobacter</taxon>
    </lineage>
</organism>
<dbReference type="EMBL" id="WTYE01000001">
    <property type="protein sequence ID" value="MXP32254.1"/>
    <property type="molecule type" value="Genomic_DNA"/>
</dbReference>
<dbReference type="RefSeq" id="WP_160779606.1">
    <property type="nucleotide sequence ID" value="NZ_BAAAZF010000001.1"/>
</dbReference>
<proteinExistence type="predicted"/>
<dbReference type="GO" id="GO:0006744">
    <property type="term" value="P:ubiquinone biosynthetic process"/>
    <property type="evidence" value="ECO:0007669"/>
    <property type="project" value="InterPro"/>
</dbReference>
<comment type="caution">
    <text evidence="2">The sequence shown here is derived from an EMBL/GenBank/DDBJ whole genome shotgun (WGS) entry which is preliminary data.</text>
</comment>
<gene>
    <name evidence="2" type="ORF">GRI94_10540</name>
</gene>
<accession>A0A845ARN1</accession>
<dbReference type="AlphaFoldDB" id="A0A845ARN1"/>
<protein>
    <recommendedName>
        <fullName evidence="4">Ubiquinone biosynthesis protein</fullName>
    </recommendedName>
</protein>
<evidence type="ECO:0000313" key="2">
    <source>
        <dbReference type="EMBL" id="MXP32254.1"/>
    </source>
</evidence>
<feature type="compositionally biased region" description="Basic and acidic residues" evidence="1">
    <location>
        <begin position="15"/>
        <end position="29"/>
    </location>
</feature>
<reference evidence="2 3" key="1">
    <citation type="submission" date="2019-12" db="EMBL/GenBank/DDBJ databases">
        <title>Genomic-based taxomic classification of the family Erythrobacteraceae.</title>
        <authorList>
            <person name="Xu L."/>
        </authorList>
    </citation>
    <scope>NUCLEOTIDE SEQUENCE [LARGE SCALE GENOMIC DNA]</scope>
    <source>
        <strain evidence="2 3">JCM 16677</strain>
    </source>
</reference>
<dbReference type="InterPro" id="IPR007715">
    <property type="entry name" value="Coq4"/>
</dbReference>
<keyword evidence="3" id="KW-1185">Reference proteome</keyword>